<keyword evidence="5 6" id="KW-0472">Membrane</keyword>
<dbReference type="Proteomes" id="UP001610563">
    <property type="component" value="Unassembled WGS sequence"/>
</dbReference>
<dbReference type="EMBL" id="JBFTWV010000027">
    <property type="protein sequence ID" value="KAL2796304.1"/>
    <property type="molecule type" value="Genomic_DNA"/>
</dbReference>
<evidence type="ECO:0000256" key="1">
    <source>
        <dbReference type="ARBA" id="ARBA00004141"/>
    </source>
</evidence>
<comment type="subcellular location">
    <subcellularLocation>
        <location evidence="1">Membrane</location>
        <topology evidence="1">Multi-pass membrane protein</topology>
    </subcellularLocation>
</comment>
<evidence type="ECO:0000256" key="4">
    <source>
        <dbReference type="ARBA" id="ARBA00022989"/>
    </source>
</evidence>
<dbReference type="NCBIfam" id="NF038013">
    <property type="entry name" value="AceTr_1"/>
    <property type="match status" value="1"/>
</dbReference>
<dbReference type="PANTHER" id="PTHR31123:SF1">
    <property type="entry name" value="ACCUMULATION OF DYADS PROTEIN 2-RELATED"/>
    <property type="match status" value="1"/>
</dbReference>
<dbReference type="InterPro" id="IPR051633">
    <property type="entry name" value="AceTr"/>
</dbReference>
<evidence type="ECO:0000256" key="6">
    <source>
        <dbReference type="SAM" id="Phobius"/>
    </source>
</evidence>
<dbReference type="InterPro" id="IPR000791">
    <property type="entry name" value="Gpr1/Fun34/SatP-like"/>
</dbReference>
<gene>
    <name evidence="7" type="ORF">BJX66DRAFT_336056</name>
</gene>
<evidence type="ECO:0000313" key="8">
    <source>
        <dbReference type="Proteomes" id="UP001610563"/>
    </source>
</evidence>
<name>A0ABR4GCC2_9EURO</name>
<evidence type="ECO:0000313" key="7">
    <source>
        <dbReference type="EMBL" id="KAL2796304.1"/>
    </source>
</evidence>
<feature type="transmembrane region" description="Helical" evidence="6">
    <location>
        <begin position="212"/>
        <end position="232"/>
    </location>
</feature>
<accession>A0ABR4GCC2</accession>
<evidence type="ECO:0000256" key="3">
    <source>
        <dbReference type="ARBA" id="ARBA00022692"/>
    </source>
</evidence>
<feature type="transmembrane region" description="Helical" evidence="6">
    <location>
        <begin position="114"/>
        <end position="133"/>
    </location>
</feature>
<dbReference type="Pfam" id="PF01184">
    <property type="entry name" value="Gpr1_Fun34_YaaH"/>
    <property type="match status" value="1"/>
</dbReference>
<keyword evidence="3 6" id="KW-0812">Transmembrane</keyword>
<keyword evidence="4 6" id="KW-1133">Transmembrane helix</keyword>
<proteinExistence type="inferred from homology"/>
<comment type="similarity">
    <text evidence="2">Belongs to the acetate uptake transporter (AceTr) (TC 2.A.96) family.</text>
</comment>
<evidence type="ECO:0000256" key="5">
    <source>
        <dbReference type="ARBA" id="ARBA00023136"/>
    </source>
</evidence>
<feature type="transmembrane region" description="Helical" evidence="6">
    <location>
        <begin position="180"/>
        <end position="200"/>
    </location>
</feature>
<feature type="transmembrane region" description="Helical" evidence="6">
    <location>
        <begin position="85"/>
        <end position="107"/>
    </location>
</feature>
<comment type="caution">
    <text evidence="7">The sequence shown here is derived from an EMBL/GenBank/DDBJ whole genome shotgun (WGS) entry which is preliminary data.</text>
</comment>
<keyword evidence="8" id="KW-1185">Reference proteome</keyword>
<protein>
    <submittedName>
        <fullName evidence="7">GPR1/FUN34/yaaH family-domain-containing protein</fullName>
    </submittedName>
</protein>
<feature type="transmembrane region" description="Helical" evidence="6">
    <location>
        <begin position="153"/>
        <end position="173"/>
    </location>
</feature>
<reference evidence="7 8" key="1">
    <citation type="submission" date="2024-07" db="EMBL/GenBank/DDBJ databases">
        <title>Section-level genome sequencing and comparative genomics of Aspergillus sections Usti and Cavernicolus.</title>
        <authorList>
            <consortium name="Lawrence Berkeley National Laboratory"/>
            <person name="Nybo J.L."/>
            <person name="Vesth T.C."/>
            <person name="Theobald S."/>
            <person name="Frisvad J.C."/>
            <person name="Larsen T.O."/>
            <person name="Kjaerboelling I."/>
            <person name="Rothschild-Mancinelli K."/>
            <person name="Lyhne E.K."/>
            <person name="Kogle M.E."/>
            <person name="Barry K."/>
            <person name="Clum A."/>
            <person name="Na H."/>
            <person name="Ledsgaard L."/>
            <person name="Lin J."/>
            <person name="Lipzen A."/>
            <person name="Kuo A."/>
            <person name="Riley R."/>
            <person name="Mondo S."/>
            <person name="Labutti K."/>
            <person name="Haridas S."/>
            <person name="Pangalinan J."/>
            <person name="Salamov A.A."/>
            <person name="Simmons B.A."/>
            <person name="Magnuson J.K."/>
            <person name="Chen J."/>
            <person name="Drula E."/>
            <person name="Henrissat B."/>
            <person name="Wiebenga A."/>
            <person name="Lubbers R.J."/>
            <person name="Gomes A.C."/>
            <person name="Makela M.R."/>
            <person name="Stajich J."/>
            <person name="Grigoriev I.V."/>
            <person name="Mortensen U.H."/>
            <person name="De Vries R.P."/>
            <person name="Baker S.E."/>
            <person name="Andersen M.R."/>
        </authorList>
    </citation>
    <scope>NUCLEOTIDE SEQUENCE [LARGE SCALE GENOMIC DNA]</scope>
    <source>
        <strain evidence="7 8">CBS 209.92</strain>
    </source>
</reference>
<feature type="transmembrane region" description="Helical" evidence="6">
    <location>
        <begin position="58"/>
        <end position="79"/>
    </location>
</feature>
<dbReference type="PANTHER" id="PTHR31123">
    <property type="entry name" value="ACCUMULATION OF DYADS PROTEIN 2-RELATED"/>
    <property type="match status" value="1"/>
</dbReference>
<evidence type="ECO:0000256" key="2">
    <source>
        <dbReference type="ARBA" id="ARBA00005587"/>
    </source>
</evidence>
<organism evidence="7 8">
    <name type="scientific">Aspergillus keveii</name>
    <dbReference type="NCBI Taxonomy" id="714993"/>
    <lineage>
        <taxon>Eukaryota</taxon>
        <taxon>Fungi</taxon>
        <taxon>Dikarya</taxon>
        <taxon>Ascomycota</taxon>
        <taxon>Pezizomycotina</taxon>
        <taxon>Eurotiomycetes</taxon>
        <taxon>Eurotiomycetidae</taxon>
        <taxon>Eurotiales</taxon>
        <taxon>Aspergillaceae</taxon>
        <taxon>Aspergillus</taxon>
        <taxon>Aspergillus subgen. Nidulantes</taxon>
    </lineage>
</organism>
<sequence length="250" mass="26913">MSENTQWADHADQVEKGCPPGPSFANLNRVYTAGGHVNDRSQPGLPVVHRTFANPSPLGLLSFATGIFLVATLGLHARGVQTPNVFLGVLIFFGGLGQFTAAVMELFTGNTFGATLWASYSAFNFSYAMIYIPGTGILAPYTDAETGALSPEFNQAIAIYLWAWFILNTLYVIEAVHSSWVLFVDLAVLSLRFLLLAVGFMEGNDDVLTAGYAVMLVTAFLSYWAGCAGLWAGGTTPINLPTFAMYKDTV</sequence>